<evidence type="ECO:0000256" key="1">
    <source>
        <dbReference type="ARBA" id="ARBA00022679"/>
    </source>
</evidence>
<dbReference type="Gene3D" id="3.20.20.70">
    <property type="entry name" value="Aldolase class I"/>
    <property type="match status" value="1"/>
</dbReference>
<organism evidence="5 6">
    <name type="scientific">Desulfotomaculum copahuensis</name>
    <dbReference type="NCBI Taxonomy" id="1838280"/>
    <lineage>
        <taxon>Bacteria</taxon>
        <taxon>Bacillati</taxon>
        <taxon>Bacillota</taxon>
        <taxon>Clostridia</taxon>
        <taxon>Eubacteriales</taxon>
        <taxon>Desulfotomaculaceae</taxon>
        <taxon>Desulfotomaculum</taxon>
    </lineage>
</organism>
<sequence>MSIHTIQDLQEVTARRVSPDERLFSADQEEIRQGWTTDIYFVKTREILRRLELAATPVVAEVFAGRPGLLAGTAEVKNLLCEAGVAVWALPEGEWFAAKEVVLRIHGSYDRFGIYETALLGILASSSGWATAARHCKEAAGDRRVVCFGARHVHPAVAPVMERAAVAGGADGASCILGAKLAGQEPVGTVPHAVILITGDTVEVARAYKQFMPPGSPVIVLVDTFKDEAEEALRVAAALGGDLHSIRLDTPGERGGVTPALVREVRARLDQAGFGHVQILVSGGLTPERIALLAEAGADSFGVGSYISGAPAIDMTMDIKEVAGRPVAKRGRIPGITAAPRLQRIL</sequence>
<evidence type="ECO:0000256" key="2">
    <source>
        <dbReference type="ARBA" id="ARBA00047445"/>
    </source>
</evidence>
<dbReference type="STRING" id="1838280.A6M21_09935"/>
<protein>
    <submittedName>
        <fullName evidence="5">Nicotinate phosphoribosyltransferase</fullName>
    </submittedName>
</protein>
<feature type="domain" description="Quinolinate phosphoribosyl transferase C-terminal" evidence="3">
    <location>
        <begin position="130"/>
        <end position="318"/>
    </location>
</feature>
<gene>
    <name evidence="5" type="ORF">A6M21_09935</name>
</gene>
<dbReference type="InterPro" id="IPR013785">
    <property type="entry name" value="Aldolase_TIM"/>
</dbReference>
<evidence type="ECO:0000313" key="5">
    <source>
        <dbReference type="EMBL" id="OAT81721.1"/>
    </source>
</evidence>
<keyword evidence="6" id="KW-1185">Reference proteome</keyword>
<reference evidence="5 6" key="1">
    <citation type="submission" date="2016-04" db="EMBL/GenBank/DDBJ databases">
        <authorList>
            <person name="Evans L.H."/>
            <person name="Alamgir A."/>
            <person name="Owens N."/>
            <person name="Weber N.D."/>
            <person name="Virtaneva K."/>
            <person name="Barbian K."/>
            <person name="Babar A."/>
            <person name="Rosenke K."/>
        </authorList>
    </citation>
    <scope>NUCLEOTIDE SEQUENCE [LARGE SCALE GENOMIC DNA]</scope>
    <source>
        <strain evidence="5 6">LMa1</strain>
    </source>
</reference>
<dbReference type="InterPro" id="IPR037128">
    <property type="entry name" value="Quinolinate_PRibosylTase_N_sf"/>
</dbReference>
<dbReference type="NCBIfam" id="NF006415">
    <property type="entry name" value="PRK08662.1"/>
    <property type="match status" value="1"/>
</dbReference>
<comment type="caution">
    <text evidence="5">The sequence shown here is derived from an EMBL/GenBank/DDBJ whole genome shotgun (WGS) entry which is preliminary data.</text>
</comment>
<dbReference type="InterPro" id="IPR036068">
    <property type="entry name" value="Nicotinate_pribotase-like_C"/>
</dbReference>
<dbReference type="SUPFAM" id="SSF51690">
    <property type="entry name" value="Nicotinate/Quinolinate PRTase C-terminal domain-like"/>
    <property type="match status" value="1"/>
</dbReference>
<dbReference type="GO" id="GO:0009435">
    <property type="term" value="P:NAD+ biosynthetic process"/>
    <property type="evidence" value="ECO:0007669"/>
    <property type="project" value="InterPro"/>
</dbReference>
<dbReference type="OrthoDB" id="9770610at2"/>
<dbReference type="InterPro" id="IPR053190">
    <property type="entry name" value="NAPRTase-like"/>
</dbReference>
<evidence type="ECO:0000259" key="3">
    <source>
        <dbReference type="Pfam" id="PF01729"/>
    </source>
</evidence>
<accession>A0A1B7LEL0</accession>
<dbReference type="Gene3D" id="3.90.1170.20">
    <property type="entry name" value="Quinolinate phosphoribosyl transferase, N-terminal domain"/>
    <property type="match status" value="1"/>
</dbReference>
<feature type="domain" description="Quinolinate phosphoribosyl transferase N-terminal" evidence="4">
    <location>
        <begin position="38"/>
        <end position="127"/>
    </location>
</feature>
<comment type="catalytic activity">
    <reaction evidence="2">
        <text>nicotinate beta-D-ribonucleotide + CO2 + diphosphate = quinolinate + 5-phospho-alpha-D-ribose 1-diphosphate + 2 H(+)</text>
        <dbReference type="Rhea" id="RHEA:12733"/>
        <dbReference type="ChEBI" id="CHEBI:15378"/>
        <dbReference type="ChEBI" id="CHEBI:16526"/>
        <dbReference type="ChEBI" id="CHEBI:29959"/>
        <dbReference type="ChEBI" id="CHEBI:33019"/>
        <dbReference type="ChEBI" id="CHEBI:57502"/>
        <dbReference type="ChEBI" id="CHEBI:58017"/>
        <dbReference type="EC" id="2.4.2.19"/>
    </reaction>
</comment>
<dbReference type="InterPro" id="IPR002638">
    <property type="entry name" value="Quinolinate_PRibosylTrfase_C"/>
</dbReference>
<dbReference type="PANTHER" id="PTHR43202:SF1">
    <property type="entry name" value="NICOTINATE PHOSPHORIBOSYLTRANSFERASE"/>
    <property type="match status" value="1"/>
</dbReference>
<dbReference type="AlphaFoldDB" id="A0A1B7LEL0"/>
<dbReference type="Pfam" id="PF02749">
    <property type="entry name" value="QRPTase_N"/>
    <property type="match status" value="1"/>
</dbReference>
<dbReference type="RefSeq" id="WP_066668148.1">
    <property type="nucleotide sequence ID" value="NZ_LYVF01000158.1"/>
</dbReference>
<dbReference type="Pfam" id="PF01729">
    <property type="entry name" value="QRPTase_C"/>
    <property type="match status" value="1"/>
</dbReference>
<proteinExistence type="predicted"/>
<dbReference type="SUPFAM" id="SSF54675">
    <property type="entry name" value="Nicotinate/Quinolinate PRTase N-terminal domain-like"/>
    <property type="match status" value="1"/>
</dbReference>
<evidence type="ECO:0000259" key="4">
    <source>
        <dbReference type="Pfam" id="PF02749"/>
    </source>
</evidence>
<dbReference type="GO" id="GO:0004514">
    <property type="term" value="F:nicotinate-nucleotide diphosphorylase (carboxylating) activity"/>
    <property type="evidence" value="ECO:0007669"/>
    <property type="project" value="UniProtKB-EC"/>
</dbReference>
<dbReference type="EMBL" id="LYVF01000158">
    <property type="protein sequence ID" value="OAT81721.1"/>
    <property type="molecule type" value="Genomic_DNA"/>
</dbReference>
<evidence type="ECO:0000313" key="6">
    <source>
        <dbReference type="Proteomes" id="UP000078532"/>
    </source>
</evidence>
<keyword evidence="5" id="KW-0328">Glycosyltransferase</keyword>
<keyword evidence="1 5" id="KW-0808">Transferase</keyword>
<dbReference type="InterPro" id="IPR022412">
    <property type="entry name" value="Quinolinate_PRibosylTrfase_N"/>
</dbReference>
<dbReference type="Proteomes" id="UP000078532">
    <property type="component" value="Unassembled WGS sequence"/>
</dbReference>
<dbReference type="PANTHER" id="PTHR43202">
    <property type="entry name" value="NICOTINATE-NUCLEOTIDE PYROPHOSPHORYLASE"/>
    <property type="match status" value="1"/>
</dbReference>
<name>A0A1B7LEL0_9FIRM</name>